<protein>
    <submittedName>
        <fullName evidence="2">Putative secreted protein</fullName>
    </submittedName>
</protein>
<name>A0A6B0UQG3_IXORI</name>
<reference evidence="2" key="1">
    <citation type="submission" date="2019-12" db="EMBL/GenBank/DDBJ databases">
        <title>An insight into the sialome of adult female Ixodes ricinus ticks feeding for 6 days.</title>
        <authorList>
            <person name="Perner J."/>
            <person name="Ribeiro J.M.C."/>
        </authorList>
    </citation>
    <scope>NUCLEOTIDE SEQUENCE</scope>
    <source>
        <strain evidence="2">Semi-engorged</strain>
        <tissue evidence="2">Salivary glands</tissue>
    </source>
</reference>
<evidence type="ECO:0000256" key="1">
    <source>
        <dbReference type="SAM" id="MobiDB-lite"/>
    </source>
</evidence>
<accession>A0A6B0UQG3</accession>
<proteinExistence type="predicted"/>
<sequence>MRALSSTTLSSISCLIWRSSCAALATSRSLRSLSLAMCSRTSWLYCSVRIWFSMAMYWLRNSFSISFSSGGSARGVRGRGGGAGVGGGGVSCSAPDSKCGSVLMVTSRKPDDGSPDSEPSSAARPPSF</sequence>
<dbReference type="EMBL" id="GIFC01009967">
    <property type="protein sequence ID" value="MXU92050.1"/>
    <property type="molecule type" value="Transcribed_RNA"/>
</dbReference>
<evidence type="ECO:0000313" key="2">
    <source>
        <dbReference type="EMBL" id="MXU92050.1"/>
    </source>
</evidence>
<feature type="compositionally biased region" description="Gly residues" evidence="1">
    <location>
        <begin position="78"/>
        <end position="90"/>
    </location>
</feature>
<organism evidence="2">
    <name type="scientific">Ixodes ricinus</name>
    <name type="common">Common tick</name>
    <name type="synonym">Acarus ricinus</name>
    <dbReference type="NCBI Taxonomy" id="34613"/>
    <lineage>
        <taxon>Eukaryota</taxon>
        <taxon>Metazoa</taxon>
        <taxon>Ecdysozoa</taxon>
        <taxon>Arthropoda</taxon>
        <taxon>Chelicerata</taxon>
        <taxon>Arachnida</taxon>
        <taxon>Acari</taxon>
        <taxon>Parasitiformes</taxon>
        <taxon>Ixodida</taxon>
        <taxon>Ixodoidea</taxon>
        <taxon>Ixodidae</taxon>
        <taxon>Ixodinae</taxon>
        <taxon>Ixodes</taxon>
    </lineage>
</organism>
<dbReference type="AlphaFoldDB" id="A0A6B0UQG3"/>
<feature type="region of interest" description="Disordered" evidence="1">
    <location>
        <begin position="70"/>
        <end position="128"/>
    </location>
</feature>